<reference evidence="14 15" key="1">
    <citation type="submission" date="2019-06" db="EMBL/GenBank/DDBJ databases">
        <authorList>
            <person name="Palmer J.M."/>
        </authorList>
    </citation>
    <scope>NUCLEOTIDE SEQUENCE [LARGE SCALE GENOMIC DNA]</scope>
    <source>
        <strain evidence="14 15">TWF703</strain>
    </source>
</reference>
<dbReference type="Pfam" id="PF01817">
    <property type="entry name" value="CM_2"/>
    <property type="match status" value="1"/>
</dbReference>
<evidence type="ECO:0000313" key="15">
    <source>
        <dbReference type="Proteomes" id="UP000480548"/>
    </source>
</evidence>
<name>A0A7C8NTQ1_ORBOL</name>
<evidence type="ECO:0000256" key="10">
    <source>
        <dbReference type="ARBA" id="ARBA00023222"/>
    </source>
</evidence>
<dbReference type="GO" id="GO:0046417">
    <property type="term" value="P:chorismate metabolic process"/>
    <property type="evidence" value="ECO:0007669"/>
    <property type="project" value="InterPro"/>
</dbReference>
<dbReference type="GO" id="GO:0004106">
    <property type="term" value="F:chorismate mutase activity"/>
    <property type="evidence" value="ECO:0007669"/>
    <property type="project" value="UniProtKB-EC"/>
</dbReference>
<comment type="catalytic activity">
    <reaction evidence="12">
        <text>chorismate = prephenate</text>
        <dbReference type="Rhea" id="RHEA:13897"/>
        <dbReference type="ChEBI" id="CHEBI:29748"/>
        <dbReference type="ChEBI" id="CHEBI:29934"/>
        <dbReference type="EC" id="5.4.99.5"/>
    </reaction>
    <physiologicalReaction direction="left-to-right" evidence="12">
        <dbReference type="Rhea" id="RHEA:13898"/>
    </physiologicalReaction>
</comment>
<dbReference type="UniPathway" id="UPA00120">
    <property type="reaction ID" value="UER00203"/>
</dbReference>
<evidence type="ECO:0000256" key="8">
    <source>
        <dbReference type="ARBA" id="ARBA00022605"/>
    </source>
</evidence>
<comment type="subcellular location">
    <subcellularLocation>
        <location evidence="1">Cytoplasm</location>
    </subcellularLocation>
</comment>
<feature type="domain" description="Chorismate mutase" evidence="13">
    <location>
        <begin position="188"/>
        <end position="302"/>
    </location>
</feature>
<evidence type="ECO:0000313" key="14">
    <source>
        <dbReference type="EMBL" id="KAF3136403.1"/>
    </source>
</evidence>
<protein>
    <recommendedName>
        <fullName evidence="5">Chorismate mutase</fullName>
        <ecNumber evidence="4">5.4.99.5</ecNumber>
    </recommendedName>
</protein>
<evidence type="ECO:0000256" key="1">
    <source>
        <dbReference type="ARBA" id="ARBA00004496"/>
    </source>
</evidence>
<dbReference type="InterPro" id="IPR002701">
    <property type="entry name" value="CM_II_prokaryot"/>
</dbReference>
<evidence type="ECO:0000256" key="4">
    <source>
        <dbReference type="ARBA" id="ARBA00012404"/>
    </source>
</evidence>
<comment type="pathway">
    <text evidence="2">Metabolic intermediate biosynthesis; prephenate biosynthesis; prephenate from chorismate: step 1/1.</text>
</comment>
<evidence type="ECO:0000256" key="5">
    <source>
        <dbReference type="ARBA" id="ARBA00020296"/>
    </source>
</evidence>
<dbReference type="Proteomes" id="UP000480548">
    <property type="component" value="Unassembled WGS sequence"/>
</dbReference>
<accession>A0A7C8NTQ1</accession>
<dbReference type="GO" id="GO:0006571">
    <property type="term" value="P:tyrosine biosynthetic process"/>
    <property type="evidence" value="ECO:0007669"/>
    <property type="project" value="UniProtKB-KW"/>
</dbReference>
<comment type="subunit">
    <text evidence="3">Homodimer.</text>
</comment>
<dbReference type="InterPro" id="IPR036263">
    <property type="entry name" value="Chorismate_II_sf"/>
</dbReference>
<keyword evidence="11" id="KW-0413">Isomerase</keyword>
<dbReference type="PROSITE" id="PS51169">
    <property type="entry name" value="CHORISMATE_MUT_3"/>
    <property type="match status" value="1"/>
</dbReference>
<dbReference type="FunFam" id="1.10.590.10:FF:000002">
    <property type="entry name" value="Chorismate mutase"/>
    <property type="match status" value="1"/>
</dbReference>
<organism evidence="14 15">
    <name type="scientific">Orbilia oligospora</name>
    <name type="common">Nematode-trapping fungus</name>
    <name type="synonym">Arthrobotrys oligospora</name>
    <dbReference type="NCBI Taxonomy" id="2813651"/>
    <lineage>
        <taxon>Eukaryota</taxon>
        <taxon>Fungi</taxon>
        <taxon>Dikarya</taxon>
        <taxon>Ascomycota</taxon>
        <taxon>Pezizomycotina</taxon>
        <taxon>Orbiliomycetes</taxon>
        <taxon>Orbiliales</taxon>
        <taxon>Orbiliaceae</taxon>
        <taxon>Orbilia</taxon>
    </lineage>
</organism>
<dbReference type="Gene3D" id="1.10.590.10">
    <property type="entry name" value="Chorismate mutase, AroQ class superfamily, eukaryotic"/>
    <property type="match status" value="1"/>
</dbReference>
<keyword evidence="9" id="KW-0057">Aromatic amino acid biosynthesis</keyword>
<comment type="caution">
    <text evidence="14">The sequence shown here is derived from an EMBL/GenBank/DDBJ whole genome shotgun (WGS) entry which is preliminary data.</text>
</comment>
<dbReference type="GO" id="GO:0009094">
    <property type="term" value="P:L-phenylalanine biosynthetic process"/>
    <property type="evidence" value="ECO:0007669"/>
    <property type="project" value="UniProtKB-KW"/>
</dbReference>
<evidence type="ECO:0000256" key="7">
    <source>
        <dbReference type="ARBA" id="ARBA00022498"/>
    </source>
</evidence>
<dbReference type="InterPro" id="IPR037039">
    <property type="entry name" value="CM_AroQ_sf_eucaryotic"/>
</dbReference>
<keyword evidence="10" id="KW-0584">Phenylalanine biosynthesis</keyword>
<evidence type="ECO:0000256" key="11">
    <source>
        <dbReference type="ARBA" id="ARBA00023235"/>
    </source>
</evidence>
<keyword evidence="8" id="KW-0028">Amino-acid biosynthesis</keyword>
<keyword evidence="7" id="KW-0827">Tyrosine biosynthesis</keyword>
<dbReference type="AlphaFoldDB" id="A0A7C8NTQ1"/>
<evidence type="ECO:0000256" key="2">
    <source>
        <dbReference type="ARBA" id="ARBA00004817"/>
    </source>
</evidence>
<dbReference type="InterPro" id="IPR008238">
    <property type="entry name" value="Chorismate_mutase_AroQ_euk"/>
</dbReference>
<evidence type="ECO:0000259" key="13">
    <source>
        <dbReference type="Pfam" id="PF01817"/>
    </source>
</evidence>
<gene>
    <name evidence="14" type="primary">ARO7</name>
    <name evidence="14" type="ORF">TWF703_005512</name>
</gene>
<dbReference type="NCBIfam" id="TIGR01802">
    <property type="entry name" value="CM_pl-yst"/>
    <property type="match status" value="1"/>
</dbReference>
<proteinExistence type="predicted"/>
<dbReference type="GO" id="GO:0005737">
    <property type="term" value="C:cytoplasm"/>
    <property type="evidence" value="ECO:0007669"/>
    <property type="project" value="UniProtKB-SubCell"/>
</dbReference>
<keyword evidence="6" id="KW-0963">Cytoplasm</keyword>
<dbReference type="PANTHER" id="PTHR21145">
    <property type="entry name" value="CHORISMATE MUTASE"/>
    <property type="match status" value="1"/>
</dbReference>
<sequence length="324" mass="36818">MDSTIDLLDPSKALDLNYIRYQLMSVTLSTPPVPQDPPCPCFQANHSPIQTNSRLEDTIIFNLIERAQFPLNPTIYTPTPSLSLPDFNGSFMEWMLYQQESVYAKVRRYQAPDEYPFFPEVKQVEPILKPLAYPKLLHPNNVNINTRIKEVYVNSILPAICRRSAVEGPEGLDSNKSGDRGEQMENYGSTAVADVAVLQALSRRIHFGKFVAEAKFLDDTEGFTKLIKERNSEEIGNRITKKKVEEEVLRRLRYKTQIYGRDPTLKPGEGGLDDDVGVKKIDVEAVVRMYRDFVIPLTKDVEVDYLLQRLETPQPDEKPPAGVA</sequence>
<evidence type="ECO:0000256" key="12">
    <source>
        <dbReference type="ARBA" id="ARBA00023979"/>
    </source>
</evidence>
<dbReference type="SUPFAM" id="SSF48600">
    <property type="entry name" value="Chorismate mutase II"/>
    <property type="match status" value="1"/>
</dbReference>
<dbReference type="EMBL" id="WIQZ01000029">
    <property type="protein sequence ID" value="KAF3136403.1"/>
    <property type="molecule type" value="Genomic_DNA"/>
</dbReference>
<evidence type="ECO:0000256" key="6">
    <source>
        <dbReference type="ARBA" id="ARBA00022490"/>
    </source>
</evidence>
<evidence type="ECO:0000256" key="9">
    <source>
        <dbReference type="ARBA" id="ARBA00023141"/>
    </source>
</evidence>
<evidence type="ECO:0000256" key="3">
    <source>
        <dbReference type="ARBA" id="ARBA00011738"/>
    </source>
</evidence>
<dbReference type="PANTHER" id="PTHR21145:SF12">
    <property type="entry name" value="CHORISMATE MUTASE"/>
    <property type="match status" value="1"/>
</dbReference>
<dbReference type="EC" id="5.4.99.5" evidence="4"/>